<sequence>MRQPPPLSAIPPALPQRWVDQAQLLVISDGNEDASFSSTSGMIRLGPDSPSQAVKIRSSGSQGAPGLCHLTYPLARPRYPRWAFHNDISQSPALPVAVEDPVRRISSLSLSSPQLAPMYMFRWVVKSNLRSHLCVFYRSRPQAQSLHKPPDDRRWAAPRQDTSRL</sequence>
<keyword evidence="3" id="KW-1185">Reference proteome</keyword>
<organism evidence="2 3">
    <name type="scientific">Pleurodeles waltl</name>
    <name type="common">Iberian ribbed newt</name>
    <dbReference type="NCBI Taxonomy" id="8319"/>
    <lineage>
        <taxon>Eukaryota</taxon>
        <taxon>Metazoa</taxon>
        <taxon>Chordata</taxon>
        <taxon>Craniata</taxon>
        <taxon>Vertebrata</taxon>
        <taxon>Euteleostomi</taxon>
        <taxon>Amphibia</taxon>
        <taxon>Batrachia</taxon>
        <taxon>Caudata</taxon>
        <taxon>Salamandroidea</taxon>
        <taxon>Salamandridae</taxon>
        <taxon>Pleurodelinae</taxon>
        <taxon>Pleurodeles</taxon>
    </lineage>
</organism>
<evidence type="ECO:0000313" key="2">
    <source>
        <dbReference type="EMBL" id="KAJ1200578.1"/>
    </source>
</evidence>
<dbReference type="AlphaFoldDB" id="A0AAV7VGZ5"/>
<gene>
    <name evidence="2" type="ORF">NDU88_004401</name>
</gene>
<accession>A0AAV7VGZ5</accession>
<dbReference type="Proteomes" id="UP001066276">
    <property type="component" value="Chromosome 2_1"/>
</dbReference>
<comment type="caution">
    <text evidence="2">The sequence shown here is derived from an EMBL/GenBank/DDBJ whole genome shotgun (WGS) entry which is preliminary data.</text>
</comment>
<feature type="region of interest" description="Disordered" evidence="1">
    <location>
        <begin position="144"/>
        <end position="165"/>
    </location>
</feature>
<name>A0AAV7VGZ5_PLEWA</name>
<reference evidence="2" key="1">
    <citation type="journal article" date="2022" name="bioRxiv">
        <title>Sequencing and chromosome-scale assembly of the giantPleurodeles waltlgenome.</title>
        <authorList>
            <person name="Brown T."/>
            <person name="Elewa A."/>
            <person name="Iarovenko S."/>
            <person name="Subramanian E."/>
            <person name="Araus A.J."/>
            <person name="Petzold A."/>
            <person name="Susuki M."/>
            <person name="Suzuki K.-i.T."/>
            <person name="Hayashi T."/>
            <person name="Toyoda A."/>
            <person name="Oliveira C."/>
            <person name="Osipova E."/>
            <person name="Leigh N.D."/>
            <person name="Simon A."/>
            <person name="Yun M.H."/>
        </authorList>
    </citation>
    <scope>NUCLEOTIDE SEQUENCE</scope>
    <source>
        <strain evidence="2">20211129_DDA</strain>
        <tissue evidence="2">Liver</tissue>
    </source>
</reference>
<evidence type="ECO:0000256" key="1">
    <source>
        <dbReference type="SAM" id="MobiDB-lite"/>
    </source>
</evidence>
<evidence type="ECO:0000313" key="3">
    <source>
        <dbReference type="Proteomes" id="UP001066276"/>
    </source>
</evidence>
<feature type="compositionally biased region" description="Basic and acidic residues" evidence="1">
    <location>
        <begin position="148"/>
        <end position="165"/>
    </location>
</feature>
<dbReference type="EMBL" id="JANPWB010000003">
    <property type="protein sequence ID" value="KAJ1200578.1"/>
    <property type="molecule type" value="Genomic_DNA"/>
</dbReference>
<proteinExistence type="predicted"/>
<protein>
    <submittedName>
        <fullName evidence="2">Uncharacterized protein</fullName>
    </submittedName>
</protein>